<gene>
    <name evidence="9" type="ORF">MNBD_BACTEROID05-1322</name>
</gene>
<proteinExistence type="inferred from homology"/>
<evidence type="ECO:0000256" key="7">
    <source>
        <dbReference type="ARBA" id="ARBA00023268"/>
    </source>
</evidence>
<dbReference type="InterPro" id="IPR011607">
    <property type="entry name" value="MGS-like_dom"/>
</dbReference>
<name>A0A3B0TFC6_9ZZZZ</name>
<dbReference type="PANTHER" id="PTHR11692:SF0">
    <property type="entry name" value="BIFUNCTIONAL PURINE BIOSYNTHESIS PROTEIN ATIC"/>
    <property type="match status" value="1"/>
</dbReference>
<feature type="domain" description="MGS-like" evidence="8">
    <location>
        <begin position="1"/>
        <end position="147"/>
    </location>
</feature>
<dbReference type="PROSITE" id="PS51855">
    <property type="entry name" value="MGS"/>
    <property type="match status" value="1"/>
</dbReference>
<dbReference type="Gene3D" id="3.40.50.1380">
    <property type="entry name" value="Methylglyoxal synthase-like domain"/>
    <property type="match status" value="1"/>
</dbReference>
<dbReference type="PANTHER" id="PTHR11692">
    <property type="entry name" value="BIFUNCTIONAL PURINE BIOSYNTHESIS PROTEIN PURH"/>
    <property type="match status" value="1"/>
</dbReference>
<evidence type="ECO:0000256" key="1">
    <source>
        <dbReference type="ARBA" id="ARBA00004844"/>
    </source>
</evidence>
<dbReference type="FunFam" id="3.40.50.1380:FF:000001">
    <property type="entry name" value="Bifunctional purine biosynthesis protein PurH"/>
    <property type="match status" value="1"/>
</dbReference>
<dbReference type="GO" id="GO:0005829">
    <property type="term" value="C:cytosol"/>
    <property type="evidence" value="ECO:0007669"/>
    <property type="project" value="TreeGrafter"/>
</dbReference>
<dbReference type="CDD" id="cd01421">
    <property type="entry name" value="IMPCH"/>
    <property type="match status" value="1"/>
</dbReference>
<dbReference type="GO" id="GO:0006189">
    <property type="term" value="P:'de novo' IMP biosynthetic process"/>
    <property type="evidence" value="ECO:0007669"/>
    <property type="project" value="UniProtKB-UniPathway"/>
</dbReference>
<keyword evidence="7" id="KW-0511">Multifunctional enzyme</keyword>
<dbReference type="SUPFAM" id="SSF53927">
    <property type="entry name" value="Cytidine deaminase-like"/>
    <property type="match status" value="1"/>
</dbReference>
<dbReference type="EC" id="2.1.2.3" evidence="9"/>
<feature type="non-terminal residue" evidence="9">
    <location>
        <position position="362"/>
    </location>
</feature>
<dbReference type="InterPro" id="IPR002695">
    <property type="entry name" value="PurH-like"/>
</dbReference>
<comment type="pathway">
    <text evidence="2">Purine metabolism; IMP biosynthesis via de novo pathway; 5-formamido-1-(5-phospho-D-ribosyl)imidazole-4-carboxamide from 5-amino-1-(5-phospho-D-ribosyl)imidazole-4-carboxamide (10-formyl THF route): step 1/1.</text>
</comment>
<evidence type="ECO:0000256" key="6">
    <source>
        <dbReference type="ARBA" id="ARBA00022801"/>
    </source>
</evidence>
<dbReference type="SUPFAM" id="SSF52335">
    <property type="entry name" value="Methylglyoxal synthase-like"/>
    <property type="match status" value="1"/>
</dbReference>
<sequence>MLKVKRALISVSEKKGLIPFVKELQKLGVEILSTGGTAKQLREAGIKVQDVSDYTGFPEMLDGRVKTLHPAIHGGLLAVRENEEHMAAIKKHNIGLIDMVVVNLYPFKSVISKKNVLMKDAIENIDIGGPSMLRSAAKNYKNVAVICNPNKYKDILDELTTNNGLLSDSVLFKLSVEAFTHTADYDRVISDFLTQRLRGEEEFNNMPRNVSFRFSKALDLRYGENPHQQAGFYQDLEQEKSGLAKIKQLHGKELSFNNILDLNAAIGFVHDLLLPAAVIIKHNNPTGVAQGEDLSKAFMKALICDPISAFGGIIGLNQKVDDKTADAILKAGFMECVIAPSFSKEALSKLTIKKNLRLIELK</sequence>
<evidence type="ECO:0000256" key="5">
    <source>
        <dbReference type="ARBA" id="ARBA00022755"/>
    </source>
</evidence>
<dbReference type="InterPro" id="IPR036914">
    <property type="entry name" value="MGS-like_dom_sf"/>
</dbReference>
<accession>A0A3B0TFC6</accession>
<dbReference type="EC" id="3.5.4.10" evidence="9"/>
<dbReference type="SMART" id="SM00798">
    <property type="entry name" value="AICARFT_IMPCHas"/>
    <property type="match status" value="1"/>
</dbReference>
<dbReference type="AlphaFoldDB" id="A0A3B0TFC6"/>
<reference evidence="9" key="1">
    <citation type="submission" date="2018-06" db="EMBL/GenBank/DDBJ databases">
        <authorList>
            <person name="Zhirakovskaya E."/>
        </authorList>
    </citation>
    <scope>NUCLEOTIDE SEQUENCE</scope>
</reference>
<dbReference type="GO" id="GO:0003937">
    <property type="term" value="F:IMP cyclohydrolase activity"/>
    <property type="evidence" value="ECO:0007669"/>
    <property type="project" value="UniProtKB-EC"/>
</dbReference>
<evidence type="ECO:0000256" key="3">
    <source>
        <dbReference type="ARBA" id="ARBA00007667"/>
    </source>
</evidence>
<comment type="pathway">
    <text evidence="1">Purine metabolism; IMP biosynthesis via de novo pathway; IMP from 5-formamido-1-(5-phospho-D-ribosyl)imidazole-4-carboxamide: step 1/1.</text>
</comment>
<evidence type="ECO:0000313" key="9">
    <source>
        <dbReference type="EMBL" id="VAW16638.1"/>
    </source>
</evidence>
<dbReference type="InterPro" id="IPR024051">
    <property type="entry name" value="AICAR_Tfase_dup_dom_sf"/>
</dbReference>
<keyword evidence="4 9" id="KW-0808">Transferase</keyword>
<dbReference type="UniPathway" id="UPA00074">
    <property type="reaction ID" value="UER00133"/>
</dbReference>
<dbReference type="InterPro" id="IPR016193">
    <property type="entry name" value="Cytidine_deaminase-like"/>
</dbReference>
<dbReference type="EMBL" id="UOEN01000335">
    <property type="protein sequence ID" value="VAW16638.1"/>
    <property type="molecule type" value="Genomic_DNA"/>
</dbReference>
<protein>
    <submittedName>
        <fullName evidence="9">IMP cyclohydrolase / Phosphoribosylaminoimidazolecarboxamide formyltransferase</fullName>
        <ecNumber evidence="9">2.1.2.3</ecNumber>
        <ecNumber evidence="9">3.5.4.10</ecNumber>
    </submittedName>
</protein>
<dbReference type="Pfam" id="PF01808">
    <property type="entry name" value="AICARFT_IMPCHas"/>
    <property type="match status" value="1"/>
</dbReference>
<evidence type="ECO:0000256" key="2">
    <source>
        <dbReference type="ARBA" id="ARBA00004954"/>
    </source>
</evidence>
<dbReference type="GO" id="GO:0004643">
    <property type="term" value="F:phosphoribosylaminoimidazolecarboxamide formyltransferase activity"/>
    <property type="evidence" value="ECO:0007669"/>
    <property type="project" value="UniProtKB-EC"/>
</dbReference>
<dbReference type="Gene3D" id="3.40.140.20">
    <property type="match status" value="1"/>
</dbReference>
<dbReference type="SMART" id="SM00851">
    <property type="entry name" value="MGS"/>
    <property type="match status" value="1"/>
</dbReference>
<dbReference type="Pfam" id="PF02142">
    <property type="entry name" value="MGS"/>
    <property type="match status" value="1"/>
</dbReference>
<evidence type="ECO:0000256" key="4">
    <source>
        <dbReference type="ARBA" id="ARBA00022679"/>
    </source>
</evidence>
<keyword evidence="6 9" id="KW-0378">Hydrolase</keyword>
<organism evidence="9">
    <name type="scientific">hydrothermal vent metagenome</name>
    <dbReference type="NCBI Taxonomy" id="652676"/>
    <lineage>
        <taxon>unclassified sequences</taxon>
        <taxon>metagenomes</taxon>
        <taxon>ecological metagenomes</taxon>
    </lineage>
</organism>
<comment type="similarity">
    <text evidence="3">Belongs to the PurH family.</text>
</comment>
<evidence type="ECO:0000259" key="8">
    <source>
        <dbReference type="PROSITE" id="PS51855"/>
    </source>
</evidence>
<keyword evidence="5" id="KW-0658">Purine biosynthesis</keyword>
<dbReference type="NCBIfam" id="NF002049">
    <property type="entry name" value="PRK00881.1"/>
    <property type="match status" value="1"/>
</dbReference>